<dbReference type="InterPro" id="IPR023222">
    <property type="entry name" value="PsbQ-like_dom_sf"/>
</dbReference>
<dbReference type="PANTHER" id="PTHR33399">
    <property type="entry name" value="OXYGEN-EVOLVING ENHANCER PROTEIN 3-1, CHLOROPLASTIC"/>
    <property type="match status" value="1"/>
</dbReference>
<dbReference type="GO" id="GO:0009654">
    <property type="term" value="C:photosystem II oxygen evolving complex"/>
    <property type="evidence" value="ECO:0007669"/>
    <property type="project" value="InterPro"/>
</dbReference>
<keyword evidence="5" id="KW-0809">Transit peptide</keyword>
<dbReference type="GO" id="GO:0005509">
    <property type="term" value="F:calcium ion binding"/>
    <property type="evidence" value="ECO:0007669"/>
    <property type="project" value="InterPro"/>
</dbReference>
<evidence type="ECO:0000256" key="5">
    <source>
        <dbReference type="ARBA" id="ARBA00022946"/>
    </source>
</evidence>
<keyword evidence="2" id="KW-0150">Chloroplast</keyword>
<comment type="subcellular location">
    <subcellularLocation>
        <location evidence="1">Plastid</location>
        <location evidence="1">Chloroplast thylakoid membrane</location>
    </subcellularLocation>
</comment>
<dbReference type="InterPro" id="IPR008797">
    <property type="entry name" value="PSII_PsbQ"/>
</dbReference>
<evidence type="ECO:0000256" key="6">
    <source>
        <dbReference type="ARBA" id="ARBA00023078"/>
    </source>
</evidence>
<proteinExistence type="inferred from homology"/>
<keyword evidence="8" id="KW-0604">Photosystem II</keyword>
<dbReference type="SUPFAM" id="SSF101112">
    <property type="entry name" value="Oxygen-evolving enhancer protein 3"/>
    <property type="match status" value="1"/>
</dbReference>
<dbReference type="AlphaFoldDB" id="A0A8T0J0F5"/>
<reference evidence="10" key="1">
    <citation type="submission" date="2020-06" db="EMBL/GenBank/DDBJ databases">
        <title>WGS assembly of Ceratodon purpureus strain R40.</title>
        <authorList>
            <person name="Carey S.B."/>
            <person name="Jenkins J."/>
            <person name="Shu S."/>
            <person name="Lovell J.T."/>
            <person name="Sreedasyam A."/>
            <person name="Maumus F."/>
            <person name="Tiley G.P."/>
            <person name="Fernandez-Pozo N."/>
            <person name="Barry K."/>
            <person name="Chen C."/>
            <person name="Wang M."/>
            <person name="Lipzen A."/>
            <person name="Daum C."/>
            <person name="Saski C.A."/>
            <person name="Payton A.C."/>
            <person name="Mcbreen J.C."/>
            <person name="Conrad R.E."/>
            <person name="Kollar L.M."/>
            <person name="Olsson S."/>
            <person name="Huttunen S."/>
            <person name="Landis J.B."/>
            <person name="Wickett N.J."/>
            <person name="Johnson M.G."/>
            <person name="Rensing S.A."/>
            <person name="Grimwood J."/>
            <person name="Schmutz J."/>
            <person name="Mcdaniel S.F."/>
        </authorList>
    </citation>
    <scope>NUCLEOTIDE SEQUENCE</scope>
    <source>
        <strain evidence="10">R40</strain>
    </source>
</reference>
<comment type="similarity">
    <text evidence="9">Belongs to the PsbQ family.</text>
</comment>
<evidence type="ECO:0000256" key="8">
    <source>
        <dbReference type="ARBA" id="ARBA00023276"/>
    </source>
</evidence>
<dbReference type="InterPro" id="IPR054099">
    <property type="entry name" value="PSII_PsbQ_pln"/>
</dbReference>
<dbReference type="Pfam" id="PF05757">
    <property type="entry name" value="PsbQ"/>
    <property type="match status" value="1"/>
</dbReference>
<dbReference type="EMBL" id="CM026421">
    <property type="protein sequence ID" value="KAG0589444.1"/>
    <property type="molecule type" value="Genomic_DNA"/>
</dbReference>
<protein>
    <submittedName>
        <fullName evidence="10">Uncharacterized protein</fullName>
    </submittedName>
</protein>
<dbReference type="GO" id="GO:0009535">
    <property type="term" value="C:chloroplast thylakoid membrane"/>
    <property type="evidence" value="ECO:0007669"/>
    <property type="project" value="UniProtKB-SubCell"/>
</dbReference>
<sequence length="222" mass="23695">MANAVASMAGLSQGVKLDSTLAGSKVAVSSSNAVSTVKFAPVQVRASSEETQSRRSFFSLAAVSLAATALVGNARALEAIKLEPPPPPSGGLPGTDNADQARDVDLNLKERFYLQTKTPQEAVERVKVAVKDIKDVKPLIDRKAWPYVQNGLRSTASYLRFDLNTIGSAKPKEERKAFKALTTKALDAMDTLDYAARSKSPAKAEKAYAESVALLDQVLSNL</sequence>
<dbReference type="PANTHER" id="PTHR33399:SF3">
    <property type="entry name" value="OXYGEN-EVOLVING ENHANCER PROTEIN 3-1, CHLOROPLASTIC"/>
    <property type="match status" value="1"/>
</dbReference>
<keyword evidence="3" id="KW-0602">Photosynthesis</keyword>
<keyword evidence="4" id="KW-0934">Plastid</keyword>
<name>A0A8T0J0F5_CERPU</name>
<evidence type="ECO:0000256" key="3">
    <source>
        <dbReference type="ARBA" id="ARBA00022531"/>
    </source>
</evidence>
<dbReference type="Proteomes" id="UP000822688">
    <property type="component" value="Chromosome 1"/>
</dbReference>
<evidence type="ECO:0000256" key="1">
    <source>
        <dbReference type="ARBA" id="ARBA00004334"/>
    </source>
</evidence>
<dbReference type="GO" id="GO:0009767">
    <property type="term" value="P:photosynthetic electron transport chain"/>
    <property type="evidence" value="ECO:0007669"/>
    <property type="project" value="TreeGrafter"/>
</dbReference>
<keyword evidence="11" id="KW-1185">Reference proteome</keyword>
<keyword evidence="7" id="KW-0472">Membrane</keyword>
<organism evidence="10 11">
    <name type="scientific">Ceratodon purpureus</name>
    <name type="common">Fire moss</name>
    <name type="synonym">Dicranum purpureum</name>
    <dbReference type="NCBI Taxonomy" id="3225"/>
    <lineage>
        <taxon>Eukaryota</taxon>
        <taxon>Viridiplantae</taxon>
        <taxon>Streptophyta</taxon>
        <taxon>Embryophyta</taxon>
        <taxon>Bryophyta</taxon>
        <taxon>Bryophytina</taxon>
        <taxon>Bryopsida</taxon>
        <taxon>Dicranidae</taxon>
        <taxon>Pseudoditrichales</taxon>
        <taxon>Ditrichaceae</taxon>
        <taxon>Ceratodon</taxon>
    </lineage>
</organism>
<evidence type="ECO:0000313" key="10">
    <source>
        <dbReference type="EMBL" id="KAG0589444.1"/>
    </source>
</evidence>
<accession>A0A8T0J0F5</accession>
<keyword evidence="6" id="KW-0793">Thylakoid</keyword>
<evidence type="ECO:0000256" key="4">
    <source>
        <dbReference type="ARBA" id="ARBA00022640"/>
    </source>
</evidence>
<evidence type="ECO:0000256" key="2">
    <source>
        <dbReference type="ARBA" id="ARBA00022528"/>
    </source>
</evidence>
<evidence type="ECO:0000313" key="11">
    <source>
        <dbReference type="Proteomes" id="UP000822688"/>
    </source>
</evidence>
<evidence type="ECO:0000256" key="9">
    <source>
        <dbReference type="ARBA" id="ARBA00035649"/>
    </source>
</evidence>
<dbReference type="Gene3D" id="1.20.120.290">
    <property type="entry name" value="Oxygen-evolving enhancer protein 3 (PsbQ), four-helix up-down bundle"/>
    <property type="match status" value="1"/>
</dbReference>
<dbReference type="GO" id="GO:0019898">
    <property type="term" value="C:extrinsic component of membrane"/>
    <property type="evidence" value="ECO:0007669"/>
    <property type="project" value="InterPro"/>
</dbReference>
<gene>
    <name evidence="10" type="ORF">KC19_1G021100</name>
</gene>
<comment type="caution">
    <text evidence="10">The sequence shown here is derived from an EMBL/GenBank/DDBJ whole genome shotgun (WGS) entry which is preliminary data.</text>
</comment>
<evidence type="ECO:0000256" key="7">
    <source>
        <dbReference type="ARBA" id="ARBA00023136"/>
    </source>
</evidence>